<evidence type="ECO:0000259" key="2">
    <source>
        <dbReference type="PROSITE" id="PS51462"/>
    </source>
</evidence>
<dbReference type="InterPro" id="IPR015797">
    <property type="entry name" value="NUDIX_hydrolase-like_dom_sf"/>
</dbReference>
<dbReference type="Proteomes" id="UP000188820">
    <property type="component" value="Unassembled WGS sequence"/>
</dbReference>
<dbReference type="NCBIfam" id="NF008736">
    <property type="entry name" value="PRK11762.1"/>
    <property type="match status" value="1"/>
</dbReference>
<evidence type="ECO:0000256" key="1">
    <source>
        <dbReference type="ARBA" id="ARBA00022801"/>
    </source>
</evidence>
<dbReference type="Gene3D" id="3.90.79.10">
    <property type="entry name" value="Nucleoside Triphosphate Pyrophosphohydrolase"/>
    <property type="match status" value="1"/>
</dbReference>
<dbReference type="CDD" id="cd24156">
    <property type="entry name" value="NUDIX_ADPRase_NudE"/>
    <property type="match status" value="1"/>
</dbReference>
<keyword evidence="1 3" id="KW-0378">Hydrolase</keyword>
<keyword evidence="4" id="KW-1185">Reference proteome</keyword>
<dbReference type="EMBL" id="MLAA01000013">
    <property type="protein sequence ID" value="OOF70268.1"/>
    <property type="molecule type" value="Genomic_DNA"/>
</dbReference>
<dbReference type="RefSeq" id="WP_077462922.1">
    <property type="nucleotide sequence ID" value="NZ_MLAA01000013.1"/>
</dbReference>
<dbReference type="PANTHER" id="PTHR11839">
    <property type="entry name" value="UDP/ADP-SUGAR PYROPHOSPHATASE"/>
    <property type="match status" value="1"/>
</dbReference>
<name>A0ABX3KZ24_9PAST</name>
<organism evidence="3 4">
    <name type="scientific">Rodentibacter caecimuris</name>
    <dbReference type="NCBI Taxonomy" id="1796644"/>
    <lineage>
        <taxon>Bacteria</taxon>
        <taxon>Pseudomonadati</taxon>
        <taxon>Pseudomonadota</taxon>
        <taxon>Gammaproteobacteria</taxon>
        <taxon>Pasteurellales</taxon>
        <taxon>Pasteurellaceae</taxon>
        <taxon>Rodentibacter</taxon>
    </lineage>
</organism>
<comment type="caution">
    <text evidence="3">The sequence shown here is derived from an EMBL/GenBank/DDBJ whole genome shotgun (WGS) entry which is preliminary data.</text>
</comment>
<dbReference type="PANTHER" id="PTHR11839:SF12">
    <property type="entry name" value="ADP COMPOUNDS HYDROLASE NUDE"/>
    <property type="match status" value="1"/>
</dbReference>
<feature type="domain" description="Nudix hydrolase" evidence="2">
    <location>
        <begin position="42"/>
        <end position="169"/>
    </location>
</feature>
<dbReference type="InterPro" id="IPR020476">
    <property type="entry name" value="Nudix_hydrolase"/>
</dbReference>
<evidence type="ECO:0000313" key="4">
    <source>
        <dbReference type="Proteomes" id="UP000188820"/>
    </source>
</evidence>
<dbReference type="PRINTS" id="PR00502">
    <property type="entry name" value="NUDIXFAMILY"/>
</dbReference>
<dbReference type="GO" id="GO:0016787">
    <property type="term" value="F:hydrolase activity"/>
    <property type="evidence" value="ECO:0007669"/>
    <property type="project" value="UniProtKB-KW"/>
</dbReference>
<dbReference type="SUPFAM" id="SSF55811">
    <property type="entry name" value="Nudix"/>
    <property type="match status" value="1"/>
</dbReference>
<gene>
    <name evidence="3" type="ORF">BKG89_04105</name>
</gene>
<reference evidence="3 4" key="1">
    <citation type="submission" date="2016-10" db="EMBL/GenBank/DDBJ databases">
        <title>Rodentibacter gen. nov. and new species.</title>
        <authorList>
            <person name="Christensen H."/>
        </authorList>
    </citation>
    <scope>NUCLEOTIDE SEQUENCE [LARGE SCALE GENOMIC DNA]</scope>
    <source>
        <strain evidence="3 4">1998236014</strain>
    </source>
</reference>
<dbReference type="Pfam" id="PF00293">
    <property type="entry name" value="NUDIX"/>
    <property type="match status" value="1"/>
</dbReference>
<accession>A0ABX3KZ24</accession>
<proteinExistence type="predicted"/>
<protein>
    <submittedName>
        <fullName evidence="3">ADP compounds hydrolase NudE</fullName>
    </submittedName>
</protein>
<dbReference type="PROSITE" id="PS51462">
    <property type="entry name" value="NUDIX"/>
    <property type="match status" value="1"/>
</dbReference>
<sequence>MSKILPKILSVSNTTTSGINIQAVELQFSNGEFRTFHRLEPSLKEAVMILAIEGNELLMIKEYAVGTERYELGFPKGAMDIGETPEQSANRELKEEVGMGANQFVHLRTVNTNPSFMNHFMHIFVATDLYPCKLEGDEPEPLEIVRLPLSQIDDLLQAPDFCEARNLTALYALRDYLQR</sequence>
<evidence type="ECO:0000313" key="3">
    <source>
        <dbReference type="EMBL" id="OOF70268.1"/>
    </source>
</evidence>
<dbReference type="InterPro" id="IPR000086">
    <property type="entry name" value="NUDIX_hydrolase_dom"/>
</dbReference>